<protein>
    <recommendedName>
        <fullName evidence="1">XPG-I domain-containing protein</fullName>
    </recommendedName>
</protein>
<dbReference type="EMBL" id="JAUEPU010000036">
    <property type="protein sequence ID" value="KAK0489866.1"/>
    <property type="molecule type" value="Genomic_DNA"/>
</dbReference>
<evidence type="ECO:0000313" key="2">
    <source>
        <dbReference type="EMBL" id="KAK0489866.1"/>
    </source>
</evidence>
<proteinExistence type="predicted"/>
<dbReference type="InterPro" id="IPR006086">
    <property type="entry name" value="XPG-I_dom"/>
</dbReference>
<dbReference type="AlphaFoldDB" id="A0AA39TI06"/>
<sequence>MPGGCLQQNINLGRQRMLHKLLYSKDWGTFSTFLSSLYLFLIAQDALLTSWVLDEFGLDAPGEAEAKLTMLSIIDQINAMLSKDFDTMIFGTC</sequence>
<comment type="caution">
    <text evidence="2">The sequence shown here is derived from an EMBL/GenBank/DDBJ whole genome shotgun (WGS) entry which is preliminary data.</text>
</comment>
<accession>A0AA39TI06</accession>
<dbReference type="SUPFAM" id="SSF88723">
    <property type="entry name" value="PIN domain-like"/>
    <property type="match status" value="1"/>
</dbReference>
<reference evidence="2" key="1">
    <citation type="submission" date="2023-06" db="EMBL/GenBank/DDBJ databases">
        <authorList>
            <consortium name="Lawrence Berkeley National Laboratory"/>
            <person name="Ahrendt S."/>
            <person name="Sahu N."/>
            <person name="Indic B."/>
            <person name="Wong-Bajracharya J."/>
            <person name="Merenyi Z."/>
            <person name="Ke H.-M."/>
            <person name="Monk M."/>
            <person name="Kocsube S."/>
            <person name="Drula E."/>
            <person name="Lipzen A."/>
            <person name="Balint B."/>
            <person name="Henrissat B."/>
            <person name="Andreopoulos B."/>
            <person name="Martin F.M."/>
            <person name="Harder C.B."/>
            <person name="Rigling D."/>
            <person name="Ford K.L."/>
            <person name="Foster G.D."/>
            <person name="Pangilinan J."/>
            <person name="Papanicolaou A."/>
            <person name="Barry K."/>
            <person name="LaButti K."/>
            <person name="Viragh M."/>
            <person name="Koriabine M."/>
            <person name="Yan M."/>
            <person name="Riley R."/>
            <person name="Champramary S."/>
            <person name="Plett K.L."/>
            <person name="Tsai I.J."/>
            <person name="Slot J."/>
            <person name="Sipos G."/>
            <person name="Plett J."/>
            <person name="Nagy L.G."/>
            <person name="Grigoriev I.V."/>
        </authorList>
    </citation>
    <scope>NUCLEOTIDE SEQUENCE</scope>
    <source>
        <strain evidence="2">HWK02</strain>
    </source>
</reference>
<evidence type="ECO:0000313" key="3">
    <source>
        <dbReference type="Proteomes" id="UP001175228"/>
    </source>
</evidence>
<gene>
    <name evidence="2" type="ORF">EDD18DRAFT_1359213</name>
</gene>
<evidence type="ECO:0000259" key="1">
    <source>
        <dbReference type="Pfam" id="PF00867"/>
    </source>
</evidence>
<dbReference type="GO" id="GO:0004518">
    <property type="term" value="F:nuclease activity"/>
    <property type="evidence" value="ECO:0007669"/>
    <property type="project" value="InterPro"/>
</dbReference>
<dbReference type="Gene3D" id="3.40.50.1010">
    <property type="entry name" value="5'-nuclease"/>
    <property type="match status" value="1"/>
</dbReference>
<organism evidence="2 3">
    <name type="scientific">Armillaria luteobubalina</name>
    <dbReference type="NCBI Taxonomy" id="153913"/>
    <lineage>
        <taxon>Eukaryota</taxon>
        <taxon>Fungi</taxon>
        <taxon>Dikarya</taxon>
        <taxon>Basidiomycota</taxon>
        <taxon>Agaricomycotina</taxon>
        <taxon>Agaricomycetes</taxon>
        <taxon>Agaricomycetidae</taxon>
        <taxon>Agaricales</taxon>
        <taxon>Marasmiineae</taxon>
        <taxon>Physalacriaceae</taxon>
        <taxon>Armillaria</taxon>
    </lineage>
</organism>
<feature type="domain" description="XPG-I" evidence="1">
    <location>
        <begin position="59"/>
        <end position="92"/>
    </location>
</feature>
<dbReference type="Proteomes" id="UP001175228">
    <property type="component" value="Unassembled WGS sequence"/>
</dbReference>
<keyword evidence="3" id="KW-1185">Reference proteome</keyword>
<name>A0AA39TI06_9AGAR</name>
<dbReference type="InterPro" id="IPR029060">
    <property type="entry name" value="PIN-like_dom_sf"/>
</dbReference>
<dbReference type="Pfam" id="PF00867">
    <property type="entry name" value="XPG_I"/>
    <property type="match status" value="1"/>
</dbReference>